<dbReference type="WBParaSite" id="HNAJ_0000212201-mRNA-1">
    <property type="protein sequence ID" value="HNAJ_0000212201-mRNA-1"/>
    <property type="gene ID" value="HNAJ_0000212201"/>
</dbReference>
<dbReference type="AlphaFoldDB" id="A0A0R3T4Y4"/>
<evidence type="ECO:0000256" key="2">
    <source>
        <dbReference type="ARBA" id="ARBA00022837"/>
    </source>
</evidence>
<evidence type="ECO:0000256" key="1">
    <source>
        <dbReference type="ARBA" id="ARBA00022737"/>
    </source>
</evidence>
<dbReference type="InterPro" id="IPR002048">
    <property type="entry name" value="EF_hand_dom"/>
</dbReference>
<dbReference type="SUPFAM" id="SSF47473">
    <property type="entry name" value="EF-hand"/>
    <property type="match status" value="1"/>
</dbReference>
<feature type="domain" description="EF-hand" evidence="3">
    <location>
        <begin position="45"/>
        <end position="80"/>
    </location>
</feature>
<dbReference type="GO" id="GO:0005509">
    <property type="term" value="F:calcium ion binding"/>
    <property type="evidence" value="ECO:0007669"/>
    <property type="project" value="InterPro"/>
</dbReference>
<dbReference type="GO" id="GO:0016460">
    <property type="term" value="C:myosin II complex"/>
    <property type="evidence" value="ECO:0007669"/>
    <property type="project" value="TreeGrafter"/>
</dbReference>
<evidence type="ECO:0000313" key="6">
    <source>
        <dbReference type="WBParaSite" id="HNAJ_0000212201-mRNA-1"/>
    </source>
</evidence>
<dbReference type="SMART" id="SM00054">
    <property type="entry name" value="EFh"/>
    <property type="match status" value="4"/>
</dbReference>
<protein>
    <submittedName>
        <fullName evidence="6">Calmodulin</fullName>
    </submittedName>
</protein>
<dbReference type="PROSITE" id="PS50222">
    <property type="entry name" value="EF_HAND_2"/>
    <property type="match status" value="3"/>
</dbReference>
<dbReference type="PANTHER" id="PTHR23048:SF0">
    <property type="entry name" value="CALMODULIN LIKE 3"/>
    <property type="match status" value="1"/>
</dbReference>
<keyword evidence="2" id="KW-0106">Calcium</keyword>
<dbReference type="CDD" id="cd00051">
    <property type="entry name" value="EFh"/>
    <property type="match status" value="2"/>
</dbReference>
<name>A0A0R3T4Y4_RODNA</name>
<keyword evidence="5" id="KW-1185">Reference proteome</keyword>
<dbReference type="PANTHER" id="PTHR23048">
    <property type="entry name" value="MYOSIN LIGHT CHAIN 1, 3"/>
    <property type="match status" value="1"/>
</dbReference>
<dbReference type="Gene3D" id="1.10.238.10">
    <property type="entry name" value="EF-hand"/>
    <property type="match status" value="2"/>
</dbReference>
<reference evidence="6" key="1">
    <citation type="submission" date="2017-02" db="UniProtKB">
        <authorList>
            <consortium name="WormBaseParasite"/>
        </authorList>
    </citation>
    <scope>IDENTIFICATION</scope>
</reference>
<dbReference type="Pfam" id="PF13499">
    <property type="entry name" value="EF-hand_7"/>
    <property type="match status" value="2"/>
</dbReference>
<organism evidence="6">
    <name type="scientific">Rodentolepis nana</name>
    <name type="common">Dwarf tapeworm</name>
    <name type="synonym">Hymenolepis nana</name>
    <dbReference type="NCBI Taxonomy" id="102285"/>
    <lineage>
        <taxon>Eukaryota</taxon>
        <taxon>Metazoa</taxon>
        <taxon>Spiralia</taxon>
        <taxon>Lophotrochozoa</taxon>
        <taxon>Platyhelminthes</taxon>
        <taxon>Cestoda</taxon>
        <taxon>Eucestoda</taxon>
        <taxon>Cyclophyllidea</taxon>
        <taxon>Hymenolepididae</taxon>
        <taxon>Rodentolepis</taxon>
    </lineage>
</organism>
<gene>
    <name evidence="4" type="ORF">HNAJ_LOCUS2121</name>
</gene>
<dbReference type="Proteomes" id="UP000278807">
    <property type="component" value="Unassembled WGS sequence"/>
</dbReference>
<dbReference type="EMBL" id="UZAE01000976">
    <property type="protein sequence ID" value="VDN97980.1"/>
    <property type="molecule type" value="Genomic_DNA"/>
</dbReference>
<evidence type="ECO:0000313" key="4">
    <source>
        <dbReference type="EMBL" id="VDN97980.1"/>
    </source>
</evidence>
<dbReference type="STRING" id="102285.A0A0R3T4Y4"/>
<dbReference type="InterPro" id="IPR011992">
    <property type="entry name" value="EF-hand-dom_pair"/>
</dbReference>
<feature type="domain" description="EF-hand" evidence="3">
    <location>
        <begin position="82"/>
        <end position="117"/>
    </location>
</feature>
<evidence type="ECO:0000259" key="3">
    <source>
        <dbReference type="PROSITE" id="PS50222"/>
    </source>
</evidence>
<dbReference type="PROSITE" id="PS00018">
    <property type="entry name" value="EF_HAND_1"/>
    <property type="match status" value="3"/>
</dbReference>
<dbReference type="PRINTS" id="PR00450">
    <property type="entry name" value="RECOVERIN"/>
</dbReference>
<accession>A0A0R3T4Y4</accession>
<sequence>MTGYKLSEADINEFHEAFTLFDKDGNGLISRCELVGVVRSLGHNPTREEIRQMMEEVDADGDGSIDFNEFLKVMTKKLDDCEPEREMQEAFEVFDKNGDGYISQAELRDAMASFGENVSVKETKKMMEHADIDGDGRVDYDGKTSLKCCLQNIRFSLTFYSFPTIEFVHMLTGK</sequence>
<proteinExistence type="predicted"/>
<feature type="domain" description="EF-hand" evidence="3">
    <location>
        <begin position="9"/>
        <end position="44"/>
    </location>
</feature>
<dbReference type="InterPro" id="IPR050230">
    <property type="entry name" value="CALM/Myosin/TropC-like"/>
</dbReference>
<dbReference type="FunFam" id="1.10.238.10:FF:000178">
    <property type="entry name" value="Calmodulin-2 A"/>
    <property type="match status" value="1"/>
</dbReference>
<dbReference type="OrthoDB" id="26525at2759"/>
<evidence type="ECO:0000313" key="5">
    <source>
        <dbReference type="Proteomes" id="UP000278807"/>
    </source>
</evidence>
<keyword evidence="1" id="KW-0677">Repeat</keyword>
<dbReference type="InterPro" id="IPR018247">
    <property type="entry name" value="EF_Hand_1_Ca_BS"/>
</dbReference>
<reference evidence="4 5" key="2">
    <citation type="submission" date="2018-11" db="EMBL/GenBank/DDBJ databases">
        <authorList>
            <consortium name="Pathogen Informatics"/>
        </authorList>
    </citation>
    <scope>NUCLEOTIDE SEQUENCE [LARGE SCALE GENOMIC DNA]</scope>
</reference>